<dbReference type="Gene3D" id="1.10.245.10">
    <property type="entry name" value="SWIB/MDM2 domain"/>
    <property type="match status" value="1"/>
</dbReference>
<gene>
    <name evidence="6" type="primary">MDM4</name>
</gene>
<name>A0ABM1KVM7_GEKJA</name>
<evidence type="ECO:0000256" key="1">
    <source>
        <dbReference type="ARBA" id="ARBA00022723"/>
    </source>
</evidence>
<dbReference type="CDD" id="cd17673">
    <property type="entry name" value="MDM4"/>
    <property type="match status" value="1"/>
</dbReference>
<keyword evidence="1" id="KW-0479">Metal-binding</keyword>
<sequence length="112" mass="12689">MTTFTSTQYMPSENACRTSFGQIKQVQPKLPLLKILRTAGAQGETFTLKEILHYLGEYIILKQLYDKQQQHIVYCRGDQLGDLLGLDSFSVKDPSPVFDMLKRNVTSATVTE</sequence>
<keyword evidence="3" id="KW-0862">Zinc</keyword>
<dbReference type="PIRSF" id="PIRSF006748">
    <property type="entry name" value="p53_MDM_2/4"/>
    <property type="match status" value="1"/>
</dbReference>
<accession>A0ABM1KVM7</accession>
<feature type="domain" description="DM2" evidence="4">
    <location>
        <begin position="24"/>
        <end position="107"/>
    </location>
</feature>
<dbReference type="SUPFAM" id="SSF47592">
    <property type="entry name" value="SWIB/MDM2 domain"/>
    <property type="match status" value="1"/>
</dbReference>
<evidence type="ECO:0000313" key="5">
    <source>
        <dbReference type="Proteomes" id="UP000694871"/>
    </source>
</evidence>
<evidence type="ECO:0000256" key="2">
    <source>
        <dbReference type="ARBA" id="ARBA00022771"/>
    </source>
</evidence>
<keyword evidence="5" id="KW-1185">Reference proteome</keyword>
<dbReference type="GeneID" id="107119703"/>
<proteinExistence type="predicted"/>
<protein>
    <submittedName>
        <fullName evidence="6">Protein Mdm4 isoform X2</fullName>
    </submittedName>
</protein>
<keyword evidence="2" id="KW-0863">Zinc-finger</keyword>
<dbReference type="PANTHER" id="PTHR46858:SF12">
    <property type="entry name" value="PROTEIN MDM4"/>
    <property type="match status" value="1"/>
</dbReference>
<organism evidence="5 6">
    <name type="scientific">Gekko japonicus</name>
    <name type="common">Schlegel's Japanese gecko</name>
    <dbReference type="NCBI Taxonomy" id="146911"/>
    <lineage>
        <taxon>Eukaryota</taxon>
        <taxon>Metazoa</taxon>
        <taxon>Chordata</taxon>
        <taxon>Craniata</taxon>
        <taxon>Vertebrata</taxon>
        <taxon>Euteleostomi</taxon>
        <taxon>Lepidosauria</taxon>
        <taxon>Squamata</taxon>
        <taxon>Bifurcata</taxon>
        <taxon>Gekkota</taxon>
        <taxon>Gekkonidae</taxon>
        <taxon>Gekkoninae</taxon>
        <taxon>Gekko</taxon>
    </lineage>
</organism>
<dbReference type="PANTHER" id="PTHR46858">
    <property type="entry name" value="OS05G0521000 PROTEIN"/>
    <property type="match status" value="1"/>
</dbReference>
<evidence type="ECO:0000256" key="3">
    <source>
        <dbReference type="ARBA" id="ARBA00022833"/>
    </source>
</evidence>
<reference evidence="6" key="1">
    <citation type="submission" date="2025-08" db="UniProtKB">
        <authorList>
            <consortium name="RefSeq"/>
        </authorList>
    </citation>
    <scope>IDENTIFICATION</scope>
</reference>
<evidence type="ECO:0000313" key="6">
    <source>
        <dbReference type="RefSeq" id="XP_015277764.1"/>
    </source>
</evidence>
<dbReference type="InterPro" id="IPR036885">
    <property type="entry name" value="SWIB_MDM2_dom_sf"/>
</dbReference>
<evidence type="ECO:0000259" key="4">
    <source>
        <dbReference type="PROSITE" id="PS51925"/>
    </source>
</evidence>
<dbReference type="RefSeq" id="XP_015277764.1">
    <property type="nucleotide sequence ID" value="XM_015422278.1"/>
</dbReference>
<dbReference type="InterPro" id="IPR016495">
    <property type="entry name" value="p53_neg-reg_MDM_2/4"/>
</dbReference>
<dbReference type="InterPro" id="IPR003121">
    <property type="entry name" value="SWIB_MDM2_domain"/>
</dbReference>
<dbReference type="Proteomes" id="UP000694871">
    <property type="component" value="Unplaced"/>
</dbReference>
<dbReference type="PROSITE" id="PS51925">
    <property type="entry name" value="SWIB_MDM2"/>
    <property type="match status" value="1"/>
</dbReference>